<dbReference type="PANTHER" id="PTHR11453">
    <property type="entry name" value="ANION EXCHANGE PROTEIN"/>
    <property type="match status" value="1"/>
</dbReference>
<feature type="transmembrane region" description="Helical" evidence="9">
    <location>
        <begin position="409"/>
        <end position="433"/>
    </location>
</feature>
<keyword evidence="6 9" id="KW-1133">Transmembrane helix</keyword>
<feature type="transmembrane region" description="Helical" evidence="9">
    <location>
        <begin position="163"/>
        <end position="184"/>
    </location>
</feature>
<dbReference type="PANTHER" id="PTHR11453:SF127">
    <property type="entry name" value="SOLUTE CARRIER FAMILY 4 MEMBER 11"/>
    <property type="match status" value="1"/>
</dbReference>
<evidence type="ECO:0000256" key="4">
    <source>
        <dbReference type="ARBA" id="ARBA00022475"/>
    </source>
</evidence>
<sequence>MAFVLPAVDARPARRAGQNALAGKMTLAVLAQPRRPIQAGAAPVALSFGRQRVASARSGWRDRVPTGVKSRPCTRMQASSASAQSAGLPFDDSLSGPNGETRFEPSRWTEGLRGDIKRRLPWYWSDWKDGMVPKTIPAVLFMYFACLAPVVAFGGLTSVLTNGAMGVVEFLLSAGLNGVVYAIFSGQPLTIIGPTGLTLAFTTALYGYCTRAGVNFLGTYAWVGIWTSFILFILSIANVSDLIRYCTRFTDDVFNALIALNFLYEATRSLLGGFANAGIDKTKPFMAMTLALGTFILGRTLAEFRRSRYLRRSIRTFLSDFGPITAIATMSALAQLPSISSIQLESLQVPAKFALANGRKLLVPIFAVPMHVRLIAFVPALLLTCLFYLDQNISVRVVNQPAHKLKKGVGYHLDLLMLAICTLVSSLFGLPWMCAATVQSLNHVRSIANYGREGSAAVDSDKDGESSDADDSYKEVVTSVVESRVSGAAVHGLIAASLMFLPLLRKIPIAVISGLFLYLGRNMMTGNQFFQRIRLMFVDPKLYPSDSPMRKVKPLTVFLYTLIQTACLALLFVLKVIPATSIFFPTVIGTLMLIRRSIVGQVFSSDELLVLDGDIAGDEGGDDYGRPLDPQLG</sequence>
<dbReference type="EMBL" id="VRMN01000002">
    <property type="protein sequence ID" value="KAA8497371.1"/>
    <property type="molecule type" value="Genomic_DNA"/>
</dbReference>
<dbReference type="Pfam" id="PF00955">
    <property type="entry name" value="HCO3_cotransp"/>
    <property type="match status" value="2"/>
</dbReference>
<feature type="transmembrane region" description="Helical" evidence="9">
    <location>
        <begin position="362"/>
        <end position="389"/>
    </location>
</feature>
<comment type="subcellular location">
    <subcellularLocation>
        <location evidence="1">Cell membrane</location>
        <topology evidence="1">Multi-pass membrane protein</topology>
    </subcellularLocation>
</comment>
<dbReference type="GO" id="GO:0006820">
    <property type="term" value="P:monoatomic anion transport"/>
    <property type="evidence" value="ECO:0007669"/>
    <property type="project" value="InterPro"/>
</dbReference>
<dbReference type="GO" id="GO:0005452">
    <property type="term" value="F:solute:inorganic anion antiporter activity"/>
    <property type="evidence" value="ECO:0007669"/>
    <property type="project" value="InterPro"/>
</dbReference>
<evidence type="ECO:0000256" key="2">
    <source>
        <dbReference type="ARBA" id="ARBA00010993"/>
    </source>
</evidence>
<dbReference type="GO" id="GO:0050801">
    <property type="term" value="P:monoatomic ion homeostasis"/>
    <property type="evidence" value="ECO:0007669"/>
    <property type="project" value="TreeGrafter"/>
</dbReference>
<feature type="transmembrane region" description="Helical" evidence="9">
    <location>
        <begin position="246"/>
        <end position="264"/>
    </location>
</feature>
<accession>A0A5J4Z0I7</accession>
<dbReference type="InterPro" id="IPR011531">
    <property type="entry name" value="HCO3_transpt-like_TM_dom"/>
</dbReference>
<feature type="transmembrane region" description="Helical" evidence="9">
    <location>
        <begin position="220"/>
        <end position="239"/>
    </location>
</feature>
<evidence type="ECO:0000256" key="5">
    <source>
        <dbReference type="ARBA" id="ARBA00022692"/>
    </source>
</evidence>
<name>A0A5J4Z0I7_PORPP</name>
<reference evidence="12" key="1">
    <citation type="journal article" date="2019" name="Nat. Commun.">
        <title>Expansion of phycobilisome linker gene families in mesophilic red algae.</title>
        <authorList>
            <person name="Lee J."/>
            <person name="Kim D."/>
            <person name="Bhattacharya D."/>
            <person name="Yoon H.S."/>
        </authorList>
    </citation>
    <scope>NUCLEOTIDE SEQUENCE [LARGE SCALE GENOMIC DNA]</scope>
    <source>
        <strain evidence="12">CCMP 1328</strain>
    </source>
</reference>
<evidence type="ECO:0000256" key="8">
    <source>
        <dbReference type="SAM" id="MobiDB-lite"/>
    </source>
</evidence>
<dbReference type="OrthoDB" id="1735926at2759"/>
<feature type="compositionally biased region" description="Low complexity" evidence="8">
    <location>
        <begin position="77"/>
        <end position="86"/>
    </location>
</feature>
<keyword evidence="5 9" id="KW-0812">Transmembrane</keyword>
<gene>
    <name evidence="11" type="ORF">FVE85_1100</name>
</gene>
<feature type="domain" description="Bicarbonate transporter-like transmembrane" evidence="10">
    <location>
        <begin position="109"/>
        <end position="276"/>
    </location>
</feature>
<evidence type="ECO:0000256" key="7">
    <source>
        <dbReference type="ARBA" id="ARBA00023136"/>
    </source>
</evidence>
<dbReference type="OMA" id="TVIKEMM"/>
<comment type="similarity">
    <text evidence="2">Belongs to the anion exchanger (TC 2.A.31) family.</text>
</comment>
<feature type="transmembrane region" description="Helical" evidence="9">
    <location>
        <begin position="493"/>
        <end position="519"/>
    </location>
</feature>
<dbReference type="PRINTS" id="PR01231">
    <property type="entry name" value="HCO3TRNSPORT"/>
</dbReference>
<protein>
    <submittedName>
        <fullName evidence="11">Band 3 anion transport protein</fullName>
    </submittedName>
</protein>
<feature type="transmembrane region" description="Helical" evidence="9">
    <location>
        <begin position="138"/>
        <end position="157"/>
    </location>
</feature>
<dbReference type="Proteomes" id="UP000324585">
    <property type="component" value="Unassembled WGS sequence"/>
</dbReference>
<evidence type="ECO:0000256" key="9">
    <source>
        <dbReference type="SAM" id="Phobius"/>
    </source>
</evidence>
<evidence type="ECO:0000256" key="1">
    <source>
        <dbReference type="ARBA" id="ARBA00004651"/>
    </source>
</evidence>
<feature type="region of interest" description="Disordered" evidence="8">
    <location>
        <begin position="59"/>
        <end position="106"/>
    </location>
</feature>
<dbReference type="InterPro" id="IPR003020">
    <property type="entry name" value="HCO3_transpt_euk"/>
</dbReference>
<evidence type="ECO:0000313" key="12">
    <source>
        <dbReference type="Proteomes" id="UP000324585"/>
    </source>
</evidence>
<dbReference type="FunFam" id="1.10.287.570:FF:000001">
    <property type="entry name" value="Anion exchange protein"/>
    <property type="match status" value="1"/>
</dbReference>
<evidence type="ECO:0000313" key="11">
    <source>
        <dbReference type="EMBL" id="KAA8497371.1"/>
    </source>
</evidence>
<keyword evidence="3" id="KW-0813">Transport</keyword>
<evidence type="ECO:0000259" key="10">
    <source>
        <dbReference type="Pfam" id="PF00955"/>
    </source>
</evidence>
<comment type="caution">
    <text evidence="11">The sequence shown here is derived from an EMBL/GenBank/DDBJ whole genome shotgun (WGS) entry which is preliminary data.</text>
</comment>
<evidence type="ECO:0000256" key="3">
    <source>
        <dbReference type="ARBA" id="ARBA00022448"/>
    </source>
</evidence>
<dbReference type="AlphaFoldDB" id="A0A5J4Z0I7"/>
<feature type="transmembrane region" description="Helical" evidence="9">
    <location>
        <begin position="191"/>
        <end position="208"/>
    </location>
</feature>
<keyword evidence="4" id="KW-1003">Cell membrane</keyword>
<keyword evidence="7 9" id="KW-0472">Membrane</keyword>
<dbReference type="GO" id="GO:0005886">
    <property type="term" value="C:plasma membrane"/>
    <property type="evidence" value="ECO:0007669"/>
    <property type="project" value="UniProtKB-SubCell"/>
</dbReference>
<proteinExistence type="inferred from homology"/>
<keyword evidence="12" id="KW-1185">Reference proteome</keyword>
<dbReference type="Gene3D" id="1.10.287.570">
    <property type="entry name" value="Helical hairpin bin"/>
    <property type="match status" value="1"/>
</dbReference>
<feature type="domain" description="Bicarbonate transporter-like transmembrane" evidence="10">
    <location>
        <begin position="283"/>
        <end position="614"/>
    </location>
</feature>
<feature type="transmembrane region" description="Helical" evidence="9">
    <location>
        <begin position="323"/>
        <end position="342"/>
    </location>
</feature>
<evidence type="ECO:0000256" key="6">
    <source>
        <dbReference type="ARBA" id="ARBA00022989"/>
    </source>
</evidence>
<organism evidence="11 12">
    <name type="scientific">Porphyridium purpureum</name>
    <name type="common">Red alga</name>
    <name type="synonym">Porphyridium cruentum</name>
    <dbReference type="NCBI Taxonomy" id="35688"/>
    <lineage>
        <taxon>Eukaryota</taxon>
        <taxon>Rhodophyta</taxon>
        <taxon>Bangiophyceae</taxon>
        <taxon>Porphyridiales</taxon>
        <taxon>Porphyridiaceae</taxon>
        <taxon>Porphyridium</taxon>
    </lineage>
</organism>
<feature type="transmembrane region" description="Helical" evidence="9">
    <location>
        <begin position="284"/>
        <end position="302"/>
    </location>
</feature>
<feature type="transmembrane region" description="Helical" evidence="9">
    <location>
        <begin position="557"/>
        <end position="577"/>
    </location>
</feature>